<dbReference type="EMBL" id="BK015024">
    <property type="protein sequence ID" value="DAD87690.1"/>
    <property type="molecule type" value="Genomic_DNA"/>
</dbReference>
<name>A0A8S5N092_9CAUD</name>
<accession>A0A8S5N092</accession>
<sequence length="289" mass="32456">MASNIDTSSSHFKGTFPDIYAVERRYPYGGVDGDFVDIEGWAHYWNADRATWCVNAKRDSYWDELITNIVNIVSKIRGATFMGIATTSTIPDKTDGAKMFYIAKEEGEYFNFGKGVIVDAGVSIIYTFGNNWETYSLIKLEQEMGNNPGSIMSQKATTEAINNLAESIVASGFVLAMSSSMGWTWKTYQLRVLNADGSYKAFTRLSLQARYNGLDVTKKLKNIIWQRDTGNDELDLVWNKAHKNAGLTLPLTYEDLGGDEYRVGQVYFTCSAEYQIAMQATEAKYSVQF</sequence>
<protein>
    <submittedName>
        <fullName evidence="1">Uncharacterized protein</fullName>
    </submittedName>
</protein>
<evidence type="ECO:0000313" key="1">
    <source>
        <dbReference type="EMBL" id="DAD87690.1"/>
    </source>
</evidence>
<proteinExistence type="predicted"/>
<reference evidence="1" key="1">
    <citation type="journal article" date="2021" name="Proc. Natl. Acad. Sci. U.S.A.">
        <title>A Catalog of Tens of Thousands of Viruses from Human Metagenomes Reveals Hidden Associations with Chronic Diseases.</title>
        <authorList>
            <person name="Tisza M.J."/>
            <person name="Buck C.B."/>
        </authorList>
    </citation>
    <scope>NUCLEOTIDE SEQUENCE</scope>
    <source>
        <strain evidence="1">Ctyhm34</strain>
    </source>
</reference>
<organism evidence="1">
    <name type="scientific">Podoviridae sp. ctyhm34</name>
    <dbReference type="NCBI Taxonomy" id="2826595"/>
    <lineage>
        <taxon>Viruses</taxon>
        <taxon>Duplodnaviria</taxon>
        <taxon>Heunggongvirae</taxon>
        <taxon>Uroviricota</taxon>
        <taxon>Caudoviricetes</taxon>
    </lineage>
</organism>